<sequence>MNLYYNRLKKWEIGGVFWITIVGSLLHFIYEWSNKSTIGAVFGPVNESLWEHLKLGYWSLAFYMIIEYWFIRRYTNNFLIAKTTGILAMNLLIVIGVSAYTAISKKHIFILDIGLFILGAILCQYISFKIMEKETNNILNKAGLVLFILIGFVLVFFTFKPLHYSIFRDPTKGIYGIDDK</sequence>
<reference evidence="2 3" key="1">
    <citation type="submission" date="2016-10" db="EMBL/GenBank/DDBJ databases">
        <authorList>
            <person name="de Groot N.N."/>
        </authorList>
    </citation>
    <scope>NUCLEOTIDE SEQUENCE [LARGE SCALE GENOMIC DNA]</scope>
    <source>
        <strain evidence="2 3">DSM 23310</strain>
    </source>
</reference>
<dbReference type="OrthoDB" id="48209at2"/>
<evidence type="ECO:0000313" key="3">
    <source>
        <dbReference type="Proteomes" id="UP000198828"/>
    </source>
</evidence>
<dbReference type="Pfam" id="PF20122">
    <property type="entry name" value="DUF6512"/>
    <property type="match status" value="1"/>
</dbReference>
<gene>
    <name evidence="2" type="ORF">SAMN05660923_00687</name>
</gene>
<keyword evidence="3" id="KW-1185">Reference proteome</keyword>
<name>A0A1H2TDR3_9FIRM</name>
<feature type="transmembrane region" description="Helical" evidence="1">
    <location>
        <begin position="55"/>
        <end position="71"/>
    </location>
</feature>
<dbReference type="RefSeq" id="WP_093750893.1">
    <property type="nucleotide sequence ID" value="NZ_FNNG01000002.1"/>
</dbReference>
<dbReference type="Proteomes" id="UP000198828">
    <property type="component" value="Unassembled WGS sequence"/>
</dbReference>
<protein>
    <submittedName>
        <fullName evidence="2">Uncharacterized protein</fullName>
    </submittedName>
</protein>
<keyword evidence="1" id="KW-1133">Transmembrane helix</keyword>
<feature type="transmembrane region" description="Helical" evidence="1">
    <location>
        <begin position="138"/>
        <end position="159"/>
    </location>
</feature>
<proteinExistence type="predicted"/>
<dbReference type="InterPro" id="IPR045407">
    <property type="entry name" value="DUF6512"/>
</dbReference>
<dbReference type="EMBL" id="FNNG01000002">
    <property type="protein sequence ID" value="SDW41998.1"/>
    <property type="molecule type" value="Genomic_DNA"/>
</dbReference>
<feature type="transmembrane region" description="Helical" evidence="1">
    <location>
        <begin position="12"/>
        <end position="30"/>
    </location>
</feature>
<keyword evidence="1" id="KW-0472">Membrane</keyword>
<organism evidence="2 3">
    <name type="scientific">Tepidimicrobium xylanilyticum</name>
    <dbReference type="NCBI Taxonomy" id="1123352"/>
    <lineage>
        <taxon>Bacteria</taxon>
        <taxon>Bacillati</taxon>
        <taxon>Bacillota</taxon>
        <taxon>Tissierellia</taxon>
        <taxon>Tissierellales</taxon>
        <taxon>Tepidimicrobiaceae</taxon>
        <taxon>Tepidimicrobium</taxon>
    </lineage>
</organism>
<feature type="transmembrane region" description="Helical" evidence="1">
    <location>
        <begin position="83"/>
        <end position="102"/>
    </location>
</feature>
<keyword evidence="1" id="KW-0812">Transmembrane</keyword>
<accession>A0A1H2TDR3</accession>
<dbReference type="AlphaFoldDB" id="A0A1H2TDR3"/>
<feature type="transmembrane region" description="Helical" evidence="1">
    <location>
        <begin position="108"/>
        <end position="126"/>
    </location>
</feature>
<evidence type="ECO:0000313" key="2">
    <source>
        <dbReference type="EMBL" id="SDW41998.1"/>
    </source>
</evidence>
<evidence type="ECO:0000256" key="1">
    <source>
        <dbReference type="SAM" id="Phobius"/>
    </source>
</evidence>